<dbReference type="AlphaFoldDB" id="A0A0L7QJ25"/>
<dbReference type="SUPFAM" id="SSF53335">
    <property type="entry name" value="S-adenosyl-L-methionine-dependent methyltransferases"/>
    <property type="match status" value="1"/>
</dbReference>
<dbReference type="Pfam" id="PF00145">
    <property type="entry name" value="DNA_methylase"/>
    <property type="match status" value="1"/>
</dbReference>
<dbReference type="PANTHER" id="PTHR23068:SF25">
    <property type="entry name" value="DNA (CYTOSINE-5)-METHYLTRANSFERASE DRM2"/>
    <property type="match status" value="1"/>
</dbReference>
<evidence type="ECO:0000256" key="4">
    <source>
        <dbReference type="ARBA" id="ARBA00022691"/>
    </source>
</evidence>
<dbReference type="InterPro" id="IPR050390">
    <property type="entry name" value="C5-Methyltransferase"/>
</dbReference>
<dbReference type="PROSITE" id="PS00094">
    <property type="entry name" value="C5_MTASE_1"/>
    <property type="match status" value="1"/>
</dbReference>
<dbReference type="Proteomes" id="UP000053825">
    <property type="component" value="Unassembled WGS sequence"/>
</dbReference>
<dbReference type="GO" id="GO:0032259">
    <property type="term" value="P:methylation"/>
    <property type="evidence" value="ECO:0007669"/>
    <property type="project" value="UniProtKB-KW"/>
</dbReference>
<keyword evidence="6" id="KW-1185">Reference proteome</keyword>
<organism evidence="5 6">
    <name type="scientific">Habropoda laboriosa</name>
    <dbReference type="NCBI Taxonomy" id="597456"/>
    <lineage>
        <taxon>Eukaryota</taxon>
        <taxon>Metazoa</taxon>
        <taxon>Ecdysozoa</taxon>
        <taxon>Arthropoda</taxon>
        <taxon>Hexapoda</taxon>
        <taxon>Insecta</taxon>
        <taxon>Pterygota</taxon>
        <taxon>Neoptera</taxon>
        <taxon>Endopterygota</taxon>
        <taxon>Hymenoptera</taxon>
        <taxon>Apocrita</taxon>
        <taxon>Aculeata</taxon>
        <taxon>Apoidea</taxon>
        <taxon>Anthophila</taxon>
        <taxon>Apidae</taxon>
        <taxon>Habropoda</taxon>
    </lineage>
</organism>
<reference evidence="5 6" key="1">
    <citation type="submission" date="2015-07" db="EMBL/GenBank/DDBJ databases">
        <title>The genome of Habropoda laboriosa.</title>
        <authorList>
            <person name="Pan H."/>
            <person name="Kapheim K."/>
        </authorList>
    </citation>
    <scope>NUCLEOTIDE SEQUENCE [LARGE SCALE GENOMIC DNA]</scope>
    <source>
        <strain evidence="5">0110345459</strain>
    </source>
</reference>
<gene>
    <name evidence="5" type="ORF">WH47_09469</name>
</gene>
<feature type="non-terminal residue" evidence="5">
    <location>
        <position position="1"/>
    </location>
</feature>
<dbReference type="PANTHER" id="PTHR23068">
    <property type="entry name" value="DNA CYTOSINE-5- -METHYLTRANSFERASE 3-RELATED"/>
    <property type="match status" value="1"/>
</dbReference>
<proteinExistence type="predicted"/>
<evidence type="ECO:0000256" key="1">
    <source>
        <dbReference type="ARBA" id="ARBA00011975"/>
    </source>
</evidence>
<dbReference type="InterPro" id="IPR018117">
    <property type="entry name" value="C5_DNA_meth_AS"/>
</dbReference>
<evidence type="ECO:0000256" key="3">
    <source>
        <dbReference type="ARBA" id="ARBA00022679"/>
    </source>
</evidence>
<dbReference type="OrthoDB" id="641149at2759"/>
<accession>A0A0L7QJ25</accession>
<dbReference type="InterPro" id="IPR001525">
    <property type="entry name" value="C5_MeTfrase"/>
</dbReference>
<evidence type="ECO:0000313" key="6">
    <source>
        <dbReference type="Proteomes" id="UP000053825"/>
    </source>
</evidence>
<sequence length="294" mass="33508">RDGMNILAIFDGISVGRVALERASIKVDNYYRAEIDKHANIVASSHYPDDINFGDVIKWREWDLDWASIDLLIGGSPCQSFSIAAAITGNRNGLDGKSGLFYIYLDILNHIKSLNPNIRFMLENVKMKNESKKQLDEYLGVKGKYFNSELVSFQKRPRYYWTNWDWDLPVDKKISFQDYKQDGDLSKYKVKETPSRIKMWSNGKGRKNGFGACANVTYSDKIYCLTTKQDRCPNSGLIEYDGFCRYLTQNELEIAQTLPTGYTSCVSYNQAQKVLGNGWTADAIAHIFRGIECG</sequence>
<dbReference type="EC" id="2.1.1.37" evidence="1"/>
<dbReference type="EMBL" id="KQ415586">
    <property type="protein sequence ID" value="KOC58575.1"/>
    <property type="molecule type" value="Genomic_DNA"/>
</dbReference>
<keyword evidence="3 5" id="KW-0808">Transferase</keyword>
<dbReference type="GO" id="GO:0005634">
    <property type="term" value="C:nucleus"/>
    <property type="evidence" value="ECO:0007669"/>
    <property type="project" value="TreeGrafter"/>
</dbReference>
<dbReference type="STRING" id="597456.A0A0L7QJ25"/>
<dbReference type="InterPro" id="IPR029063">
    <property type="entry name" value="SAM-dependent_MTases_sf"/>
</dbReference>
<protein>
    <recommendedName>
        <fullName evidence="1">DNA (cytosine-5-)-methyltransferase</fullName>
        <ecNumber evidence="1">2.1.1.37</ecNumber>
    </recommendedName>
</protein>
<name>A0A0L7QJ25_9HYME</name>
<keyword evidence="4" id="KW-0949">S-adenosyl-L-methionine</keyword>
<keyword evidence="2 5" id="KW-0489">Methyltransferase</keyword>
<evidence type="ECO:0000256" key="2">
    <source>
        <dbReference type="ARBA" id="ARBA00022603"/>
    </source>
</evidence>
<dbReference type="Gene3D" id="3.40.50.150">
    <property type="entry name" value="Vaccinia Virus protein VP39"/>
    <property type="match status" value="1"/>
</dbReference>
<evidence type="ECO:0000313" key="5">
    <source>
        <dbReference type="EMBL" id="KOC58575.1"/>
    </source>
</evidence>
<dbReference type="GO" id="GO:0003886">
    <property type="term" value="F:DNA (cytosine-5-)-methyltransferase activity"/>
    <property type="evidence" value="ECO:0007669"/>
    <property type="project" value="UniProtKB-EC"/>
</dbReference>